<dbReference type="Pfam" id="PF09954">
    <property type="entry name" value="DUF2188"/>
    <property type="match status" value="1"/>
</dbReference>
<organism evidence="5">
    <name type="scientific">Cupriavidus oxalaticus</name>
    <dbReference type="NCBI Taxonomy" id="96344"/>
    <lineage>
        <taxon>Bacteria</taxon>
        <taxon>Pseudomonadati</taxon>
        <taxon>Pseudomonadota</taxon>
        <taxon>Betaproteobacteria</taxon>
        <taxon>Burkholderiales</taxon>
        <taxon>Burkholderiaceae</taxon>
        <taxon>Cupriavidus</taxon>
    </lineage>
</organism>
<evidence type="ECO:0000256" key="1">
    <source>
        <dbReference type="SAM" id="MobiDB-lite"/>
    </source>
</evidence>
<evidence type="ECO:0000313" key="7">
    <source>
        <dbReference type="Proteomes" id="UP000325743"/>
    </source>
</evidence>
<evidence type="ECO:0000313" key="3">
    <source>
        <dbReference type="EMBL" id="QRQ95660.1"/>
    </source>
</evidence>
<dbReference type="EMBL" id="OGUS01000101">
    <property type="protein sequence ID" value="SPC10501.1"/>
    <property type="molecule type" value="Genomic_DNA"/>
</dbReference>
<evidence type="ECO:0000313" key="2">
    <source>
        <dbReference type="EMBL" id="QEZ46514.1"/>
    </source>
</evidence>
<dbReference type="EMBL" id="OGUS01000114">
    <property type="protein sequence ID" value="SPC12217.1"/>
    <property type="molecule type" value="Genomic_DNA"/>
</dbReference>
<sequence>MPVQNCNVHVVFDGHWAIAAEGEGRIQVGLDLTSAIALATSLAVERQAMLYVHDKNGDITQRIDCSHAMPPADSMTQPECITLPPVPAEQPATAEKARNTPV</sequence>
<name>A0A375G0F9_9BURK</name>
<dbReference type="EMBL" id="CP032519">
    <property type="protein sequence ID" value="QEZ46514.1"/>
    <property type="molecule type" value="Genomic_DNA"/>
</dbReference>
<evidence type="ECO:0000313" key="8">
    <source>
        <dbReference type="Proteomes" id="UP000623307"/>
    </source>
</evidence>
<proteinExistence type="predicted"/>
<reference evidence="2 7" key="3">
    <citation type="submission" date="2018-09" db="EMBL/GenBank/DDBJ databases">
        <title>Complete genome sequence of Cupriavidus oxalaticus T2, a bacterium capable of phenol tolerance and degradation.</title>
        <authorList>
            <person name="Yan J."/>
        </authorList>
    </citation>
    <scope>NUCLEOTIDE SEQUENCE [LARGE SCALE GENOMIC DNA]</scope>
    <source>
        <strain evidence="2 7">T2</strain>
    </source>
</reference>
<evidence type="ECO:0000313" key="6">
    <source>
        <dbReference type="Proteomes" id="UP000256862"/>
    </source>
</evidence>
<dbReference type="Proteomes" id="UP000325743">
    <property type="component" value="Chromosome 2"/>
</dbReference>
<feature type="region of interest" description="Disordered" evidence="1">
    <location>
        <begin position="67"/>
        <end position="102"/>
    </location>
</feature>
<reference evidence="6" key="2">
    <citation type="submission" date="2018-01" db="EMBL/GenBank/DDBJ databases">
        <authorList>
            <person name="Gaut B.S."/>
            <person name="Morton B.R."/>
            <person name="Clegg M.T."/>
            <person name="Duvall M.R."/>
        </authorList>
    </citation>
    <scope>NUCLEOTIDE SEQUENCE [LARGE SCALE GENOMIC DNA]</scope>
</reference>
<dbReference type="RefSeq" id="WP_063239019.1">
    <property type="nucleotide sequence ID" value="NZ_CP032519.1"/>
</dbReference>
<dbReference type="InterPro" id="IPR018691">
    <property type="entry name" value="DUF2188"/>
</dbReference>
<dbReference type="GeneID" id="303491787"/>
<keyword evidence="8" id="KW-1185">Reference proteome</keyword>
<evidence type="ECO:0000313" key="4">
    <source>
        <dbReference type="EMBL" id="SPC10501.1"/>
    </source>
</evidence>
<dbReference type="EMBL" id="CP069812">
    <property type="protein sequence ID" value="QRQ95660.1"/>
    <property type="molecule type" value="Genomic_DNA"/>
</dbReference>
<accession>A0A375G0F9</accession>
<protein>
    <submittedName>
        <fullName evidence="2">DUF2188 domain-containing protein</fullName>
    </submittedName>
</protein>
<reference evidence="3 8" key="4">
    <citation type="submission" date="2021-02" db="EMBL/GenBank/DDBJ databases">
        <title>Complete Genome Sequence of Cupriavidus oxalaticus Strain Ox1, a Soil Oxalate-Degrading Species.</title>
        <authorList>
            <person name="Palmieri F."/>
            <person name="Udriet P."/>
            <person name="Deuasquier M."/>
            <person name="Beaudoing E."/>
            <person name="Johnson S.L."/>
            <person name="Davenport K.W."/>
            <person name="Chain P.S."/>
            <person name="Bindschedler S."/>
            <person name="Junier P."/>
        </authorList>
    </citation>
    <scope>NUCLEOTIDE SEQUENCE [LARGE SCALE GENOMIC DNA]</scope>
    <source>
        <strain evidence="3 8">Ox1</strain>
    </source>
</reference>
<evidence type="ECO:0000313" key="5">
    <source>
        <dbReference type="EMBL" id="SPC12217.1"/>
    </source>
</evidence>
<dbReference type="Proteomes" id="UP000256862">
    <property type="component" value="Chromosome CO2235"/>
</dbReference>
<reference evidence="5" key="1">
    <citation type="submission" date="2018-01" db="EMBL/GenBank/DDBJ databases">
        <authorList>
            <person name="Clerissi C."/>
        </authorList>
    </citation>
    <scope>NUCLEOTIDE SEQUENCE</scope>
    <source>
        <strain evidence="5">Cupriavidus oxalaticus LMG 2235</strain>
    </source>
</reference>
<dbReference type="OrthoDB" id="8966961at2"/>
<dbReference type="Proteomes" id="UP000623307">
    <property type="component" value="Chromosome 2"/>
</dbReference>
<gene>
    <name evidence="5" type="ORF">CO2235_140018</name>
    <name evidence="4" type="ORF">CO2235_U920009</name>
    <name evidence="2" type="ORF">D2917_19955</name>
    <name evidence="3" type="ORF">JTE92_19720</name>
</gene>
<dbReference type="AlphaFoldDB" id="A0A375G0F9"/>